<reference evidence="3 4" key="2">
    <citation type="submission" date="2016-05" db="EMBL/GenBank/DDBJ databases">
        <authorList>
            <person name="Naeem Raeece"/>
        </authorList>
    </citation>
    <scope>NUCLEOTIDE SEQUENCE [LARGE SCALE GENOMIC DNA]</scope>
</reference>
<accession>A0A1A8Z8Y8</accession>
<organism evidence="1 4">
    <name type="scientific">Plasmodium ovale wallikeri</name>
    <dbReference type="NCBI Taxonomy" id="864142"/>
    <lineage>
        <taxon>Eukaryota</taxon>
        <taxon>Sar</taxon>
        <taxon>Alveolata</taxon>
        <taxon>Apicomplexa</taxon>
        <taxon>Aconoidasida</taxon>
        <taxon>Haemosporida</taxon>
        <taxon>Plasmodiidae</taxon>
        <taxon>Plasmodium</taxon>
        <taxon>Plasmodium (Plasmodium)</taxon>
    </lineage>
</organism>
<proteinExistence type="predicted"/>
<keyword evidence="4" id="KW-1185">Reference proteome</keyword>
<evidence type="ECO:0000313" key="4">
    <source>
        <dbReference type="Proteomes" id="UP000078555"/>
    </source>
</evidence>
<evidence type="ECO:0000313" key="1">
    <source>
        <dbReference type="EMBL" id="SBT40423.1"/>
    </source>
</evidence>
<dbReference type="Proteomes" id="UP000078555">
    <property type="component" value="Unassembled WGS sequence"/>
</dbReference>
<name>A0A1A8Z8Y8_PLAOA</name>
<gene>
    <name evidence="1" type="ORF">POVWA1_041980</name>
    <name evidence="2" type="ORF">POVWA2_040490</name>
</gene>
<dbReference type="AlphaFoldDB" id="A0A1A8Z8Y8"/>
<sequence>MLTELTVPFGGKKNKRKEDKTCTDYAEFLLFPFIYDKRIDYTHKVKTNANKNVNMSLGMVWKNSFFVLIGCLYPLQFFENIPFDSFLKCIKKRGRGICKIFVVSSHVPTSFCTG</sequence>
<dbReference type="EMBL" id="FLRE01000155">
    <property type="protein sequence ID" value="SBT40825.1"/>
    <property type="molecule type" value="Genomic_DNA"/>
</dbReference>
<dbReference type="Proteomes" id="UP000078550">
    <property type="component" value="Unassembled WGS sequence"/>
</dbReference>
<evidence type="ECO:0000313" key="3">
    <source>
        <dbReference type="Proteomes" id="UP000078550"/>
    </source>
</evidence>
<dbReference type="EMBL" id="FLRD01000114">
    <property type="protein sequence ID" value="SBT40423.1"/>
    <property type="molecule type" value="Genomic_DNA"/>
</dbReference>
<protein>
    <submittedName>
        <fullName evidence="1">Uncharacterized protein</fullName>
    </submittedName>
</protein>
<reference evidence="1" key="1">
    <citation type="submission" date="2016-05" db="EMBL/GenBank/DDBJ databases">
        <authorList>
            <person name="Lavstsen T."/>
            <person name="Jespersen J.S."/>
        </authorList>
    </citation>
    <scope>NUCLEOTIDE SEQUENCE [LARGE SCALE GENOMIC DNA]</scope>
</reference>
<evidence type="ECO:0000313" key="2">
    <source>
        <dbReference type="EMBL" id="SBT40825.1"/>
    </source>
</evidence>